<dbReference type="EMBL" id="JABFEE010000006">
    <property type="protein sequence ID" value="MBA1835424.1"/>
    <property type="molecule type" value="Genomic_DNA"/>
</dbReference>
<evidence type="ECO:0000313" key="3">
    <source>
        <dbReference type="Proteomes" id="UP000581408"/>
    </source>
</evidence>
<dbReference type="AlphaFoldDB" id="A0A838CK47"/>
<name>A0A838CK47_9CORY</name>
<comment type="caution">
    <text evidence="2">The sequence shown here is derived from an EMBL/GenBank/DDBJ whole genome shotgun (WGS) entry which is preliminary data.</text>
</comment>
<feature type="region of interest" description="Disordered" evidence="1">
    <location>
        <begin position="1"/>
        <end position="38"/>
    </location>
</feature>
<sequence length="110" mass="11742">MSISTAMGGASLQTMPPRNRRAPQKKKRAVDAATSTTHNPVKEIEMQPTKQEIKCRTYSAADTALILGIGKSTLLENVNRGDADHLRAIRVGTTIRFPIAVIDGLTAGAA</sequence>
<evidence type="ECO:0000313" key="2">
    <source>
        <dbReference type="EMBL" id="MBA1835424.1"/>
    </source>
</evidence>
<evidence type="ECO:0000256" key="1">
    <source>
        <dbReference type="SAM" id="MobiDB-lite"/>
    </source>
</evidence>
<proteinExistence type="predicted"/>
<gene>
    <name evidence="2" type="ORF">HMC16_06770</name>
</gene>
<dbReference type="RefSeq" id="WP_181194791.1">
    <property type="nucleotide sequence ID" value="NZ_JABFEE010000006.1"/>
</dbReference>
<feature type="compositionally biased region" description="Basic residues" evidence="1">
    <location>
        <begin position="18"/>
        <end position="28"/>
    </location>
</feature>
<feature type="compositionally biased region" description="Polar residues" evidence="1">
    <location>
        <begin position="1"/>
        <end position="16"/>
    </location>
</feature>
<organism evidence="2 3">
    <name type="scientific">Corynebacterium wankanglinii</name>
    <dbReference type="NCBI Taxonomy" id="2735136"/>
    <lineage>
        <taxon>Bacteria</taxon>
        <taxon>Bacillati</taxon>
        <taxon>Actinomycetota</taxon>
        <taxon>Actinomycetes</taxon>
        <taxon>Mycobacteriales</taxon>
        <taxon>Corynebacteriaceae</taxon>
        <taxon>Corynebacterium</taxon>
    </lineage>
</organism>
<dbReference type="Proteomes" id="UP000581408">
    <property type="component" value="Unassembled WGS sequence"/>
</dbReference>
<reference evidence="2 3" key="1">
    <citation type="submission" date="2020-05" db="EMBL/GenBank/DDBJ databases">
        <title>Descriptions of Corynebacterium xxxx sp. nov., Corynebacterium yyyy sp. nov. and Corynebacterium zzzz sp. nov.</title>
        <authorList>
            <person name="Zhang G."/>
        </authorList>
    </citation>
    <scope>NUCLEOTIDE SEQUENCE [LARGE SCALE GENOMIC DNA]</scope>
    <source>
        <strain evidence="3">zg-915</strain>
    </source>
</reference>
<accession>A0A838CK47</accession>
<protein>
    <submittedName>
        <fullName evidence="2">Helix-turn-helix domain-containing protein</fullName>
    </submittedName>
</protein>